<protein>
    <recommendedName>
        <fullName evidence="4">Immunity protein Imm1</fullName>
    </recommendedName>
</protein>
<feature type="compositionally biased region" description="Polar residues" evidence="1">
    <location>
        <begin position="1"/>
        <end position="14"/>
    </location>
</feature>
<sequence>MTITAVWPISSSEDPNAGDGRTVTEPEEIDDLIRRLSEPNAGPATIWHEGREPAEADTEMLDHDVLAVVHNGYGYLAYIDAGNDFAVLDGDADSPGCEGEDIDFPEGSGVSTGVLAEALREFLRTGQRPTSVHWQPMEI</sequence>
<reference evidence="2" key="1">
    <citation type="submission" date="2023-07" db="EMBL/GenBank/DDBJ databases">
        <title>Sequencing the genomes of 1000 actinobacteria strains.</title>
        <authorList>
            <person name="Klenk H.-P."/>
        </authorList>
    </citation>
    <scope>NUCLEOTIDE SEQUENCE</scope>
    <source>
        <strain evidence="2">DSM 45977</strain>
    </source>
</reference>
<evidence type="ECO:0000256" key="1">
    <source>
        <dbReference type="SAM" id="MobiDB-lite"/>
    </source>
</evidence>
<evidence type="ECO:0000313" key="2">
    <source>
        <dbReference type="EMBL" id="MDR7302993.1"/>
    </source>
</evidence>
<evidence type="ECO:0008006" key="4">
    <source>
        <dbReference type="Google" id="ProtNLM"/>
    </source>
</evidence>
<organism evidence="2 3">
    <name type="scientific">Haloactinomyces albus</name>
    <dbReference type="NCBI Taxonomy" id="1352928"/>
    <lineage>
        <taxon>Bacteria</taxon>
        <taxon>Bacillati</taxon>
        <taxon>Actinomycetota</taxon>
        <taxon>Actinomycetes</taxon>
        <taxon>Actinopolysporales</taxon>
        <taxon>Actinopolysporaceae</taxon>
        <taxon>Haloactinomyces</taxon>
    </lineage>
</organism>
<gene>
    <name evidence="2" type="ORF">JOF55_003174</name>
</gene>
<dbReference type="RefSeq" id="WP_310274998.1">
    <property type="nucleotide sequence ID" value="NZ_JAVDXW010000001.1"/>
</dbReference>
<name>A0AAE3ZG59_9ACTN</name>
<dbReference type="EMBL" id="JAVDXW010000001">
    <property type="protein sequence ID" value="MDR7302993.1"/>
    <property type="molecule type" value="Genomic_DNA"/>
</dbReference>
<evidence type="ECO:0000313" key="3">
    <source>
        <dbReference type="Proteomes" id="UP001180845"/>
    </source>
</evidence>
<dbReference type="InterPro" id="IPR025680">
    <property type="entry name" value="DddI"/>
</dbReference>
<proteinExistence type="predicted"/>
<dbReference type="Pfam" id="PF14430">
    <property type="entry name" value="Imm1"/>
    <property type="match status" value="1"/>
</dbReference>
<dbReference type="Proteomes" id="UP001180845">
    <property type="component" value="Unassembled WGS sequence"/>
</dbReference>
<keyword evidence="3" id="KW-1185">Reference proteome</keyword>
<comment type="caution">
    <text evidence="2">The sequence shown here is derived from an EMBL/GenBank/DDBJ whole genome shotgun (WGS) entry which is preliminary data.</text>
</comment>
<accession>A0AAE3ZG59</accession>
<feature type="region of interest" description="Disordered" evidence="1">
    <location>
        <begin position="1"/>
        <end position="23"/>
    </location>
</feature>
<dbReference type="AlphaFoldDB" id="A0AAE3ZG59"/>